<comment type="caution">
    <text evidence="1">The sequence shown here is derived from an EMBL/GenBank/DDBJ whole genome shotgun (WGS) entry which is preliminary data.</text>
</comment>
<gene>
    <name evidence="1" type="ORF">J2S43_007012</name>
</gene>
<dbReference type="EMBL" id="JAUSRA010000001">
    <property type="protein sequence ID" value="MDP9798500.1"/>
    <property type="molecule type" value="Genomic_DNA"/>
</dbReference>
<name>A0ABT9N468_9ACTN</name>
<organism evidence="1 2">
    <name type="scientific">Catenuloplanes nepalensis</name>
    <dbReference type="NCBI Taxonomy" id="587533"/>
    <lineage>
        <taxon>Bacteria</taxon>
        <taxon>Bacillati</taxon>
        <taxon>Actinomycetota</taxon>
        <taxon>Actinomycetes</taxon>
        <taxon>Micromonosporales</taxon>
        <taxon>Micromonosporaceae</taxon>
        <taxon>Catenuloplanes</taxon>
    </lineage>
</organism>
<reference evidence="1 2" key="1">
    <citation type="submission" date="2023-07" db="EMBL/GenBank/DDBJ databases">
        <title>Sequencing the genomes of 1000 actinobacteria strains.</title>
        <authorList>
            <person name="Klenk H.-P."/>
        </authorList>
    </citation>
    <scope>NUCLEOTIDE SEQUENCE [LARGE SCALE GENOMIC DNA]</scope>
    <source>
        <strain evidence="1 2">DSM 44710</strain>
    </source>
</reference>
<sequence>MTNRLVVYTGRALPPLLGFGGVDEDSVRGTLSLLPPGGCGLRPC</sequence>
<accession>A0ABT9N468</accession>
<protein>
    <submittedName>
        <fullName evidence="1">Uncharacterized protein</fullName>
    </submittedName>
</protein>
<keyword evidence="2" id="KW-1185">Reference proteome</keyword>
<proteinExistence type="predicted"/>
<evidence type="ECO:0000313" key="2">
    <source>
        <dbReference type="Proteomes" id="UP001240984"/>
    </source>
</evidence>
<evidence type="ECO:0000313" key="1">
    <source>
        <dbReference type="EMBL" id="MDP9798500.1"/>
    </source>
</evidence>
<dbReference type="Proteomes" id="UP001240984">
    <property type="component" value="Unassembled WGS sequence"/>
</dbReference>